<evidence type="ECO:0000313" key="10">
    <source>
        <dbReference type="Proteomes" id="UP001152799"/>
    </source>
</evidence>
<accession>A0A9N9Q9M1</accession>
<dbReference type="Gene3D" id="2.40.10.10">
    <property type="entry name" value="Trypsin-like serine proteases"/>
    <property type="match status" value="1"/>
</dbReference>
<evidence type="ECO:0000256" key="3">
    <source>
        <dbReference type="ARBA" id="ARBA00022801"/>
    </source>
</evidence>
<dbReference type="InterPro" id="IPR001314">
    <property type="entry name" value="Peptidase_S1A"/>
</dbReference>
<reference evidence="9" key="1">
    <citation type="submission" date="2022-01" db="EMBL/GenBank/DDBJ databases">
        <authorList>
            <person name="King R."/>
        </authorList>
    </citation>
    <scope>NUCLEOTIDE SEQUENCE</scope>
</reference>
<evidence type="ECO:0000256" key="7">
    <source>
        <dbReference type="SAM" id="SignalP"/>
    </source>
</evidence>
<feature type="region of interest" description="Disordered" evidence="6">
    <location>
        <begin position="262"/>
        <end position="317"/>
    </location>
</feature>
<dbReference type="AlphaFoldDB" id="A0A9N9Q9M1"/>
<dbReference type="Pfam" id="PF00089">
    <property type="entry name" value="Trypsin"/>
    <property type="match status" value="1"/>
</dbReference>
<protein>
    <recommendedName>
        <fullName evidence="8">Peptidase S1 domain-containing protein</fullName>
    </recommendedName>
</protein>
<evidence type="ECO:0000256" key="6">
    <source>
        <dbReference type="SAM" id="MobiDB-lite"/>
    </source>
</evidence>
<dbReference type="InterPro" id="IPR018114">
    <property type="entry name" value="TRYPSIN_HIS"/>
</dbReference>
<dbReference type="PANTHER" id="PTHR24276:SF98">
    <property type="entry name" value="FI18310P1-RELATED"/>
    <property type="match status" value="1"/>
</dbReference>
<feature type="domain" description="Peptidase S1" evidence="8">
    <location>
        <begin position="23"/>
        <end position="254"/>
    </location>
</feature>
<name>A0A9N9Q9M1_9CUCU</name>
<dbReference type="InterPro" id="IPR001254">
    <property type="entry name" value="Trypsin_dom"/>
</dbReference>
<evidence type="ECO:0000256" key="2">
    <source>
        <dbReference type="ARBA" id="ARBA00022670"/>
    </source>
</evidence>
<keyword evidence="2" id="KW-0645">Protease</keyword>
<dbReference type="CDD" id="cd00190">
    <property type="entry name" value="Tryp_SPc"/>
    <property type="match status" value="1"/>
</dbReference>
<evidence type="ECO:0000256" key="5">
    <source>
        <dbReference type="ARBA" id="ARBA00023157"/>
    </source>
</evidence>
<proteinExistence type="inferred from homology"/>
<dbReference type="SUPFAM" id="SSF50494">
    <property type="entry name" value="Trypsin-like serine proteases"/>
    <property type="match status" value="1"/>
</dbReference>
<feature type="chain" id="PRO_5040429750" description="Peptidase S1 domain-containing protein" evidence="7">
    <location>
        <begin position="21"/>
        <end position="317"/>
    </location>
</feature>
<keyword evidence="5" id="KW-1015">Disulfide bond</keyword>
<organism evidence="9 10">
    <name type="scientific">Ceutorhynchus assimilis</name>
    <name type="common">cabbage seed weevil</name>
    <dbReference type="NCBI Taxonomy" id="467358"/>
    <lineage>
        <taxon>Eukaryota</taxon>
        <taxon>Metazoa</taxon>
        <taxon>Ecdysozoa</taxon>
        <taxon>Arthropoda</taxon>
        <taxon>Hexapoda</taxon>
        <taxon>Insecta</taxon>
        <taxon>Pterygota</taxon>
        <taxon>Neoptera</taxon>
        <taxon>Endopterygota</taxon>
        <taxon>Coleoptera</taxon>
        <taxon>Polyphaga</taxon>
        <taxon>Cucujiformia</taxon>
        <taxon>Curculionidae</taxon>
        <taxon>Ceutorhynchinae</taxon>
        <taxon>Ceutorhynchus</taxon>
    </lineage>
</organism>
<feature type="signal peptide" evidence="7">
    <location>
        <begin position="1"/>
        <end position="20"/>
    </location>
</feature>
<evidence type="ECO:0000259" key="8">
    <source>
        <dbReference type="SMART" id="SM00020"/>
    </source>
</evidence>
<evidence type="ECO:0000313" key="9">
    <source>
        <dbReference type="EMBL" id="CAG9761331.1"/>
    </source>
</evidence>
<keyword evidence="7" id="KW-0732">Signal</keyword>
<dbReference type="PRINTS" id="PR00722">
    <property type="entry name" value="CHYMOTRYPSIN"/>
</dbReference>
<dbReference type="SMART" id="SM00020">
    <property type="entry name" value="Tryp_SPc"/>
    <property type="match status" value="1"/>
</dbReference>
<keyword evidence="4" id="KW-0720">Serine protease</keyword>
<sequence>MDAFHIFAFAFSLCFVSVFASTRIVNGTDALEGEFPFAVSLRHNSRHTCGGTILNEKYILSAAHCVCNDKRYGFEPFGWLFSPRNSSAYSIQYGLNEITTEATNVVNVKKINCHNFDSDKLIFDCAVLELESPLPDDGSWKPVTISKDFDTKSPQTGIIIGWGKTAQDAPLSRKLQKLQVDIFDDETCAAAMDNTHHICFGAMNGGACNGDSGTALLVDNQQVGIASFITNKCGIATKKHPNVYSRVPTYFDWISNIMARQDKEEKQDEEARRQQEKQDEEARRQQEKQDEEARRQQEKQDEEAKRQQKKQDEEARR</sequence>
<dbReference type="InterPro" id="IPR043504">
    <property type="entry name" value="Peptidase_S1_PA_chymotrypsin"/>
</dbReference>
<gene>
    <name evidence="9" type="ORF">CEUTPL_LOCUS2036</name>
</gene>
<dbReference type="Proteomes" id="UP001152799">
    <property type="component" value="Chromosome 10"/>
</dbReference>
<comment type="similarity">
    <text evidence="1">Belongs to the peptidase S1 family.</text>
</comment>
<dbReference type="EMBL" id="OU892286">
    <property type="protein sequence ID" value="CAG9761331.1"/>
    <property type="molecule type" value="Genomic_DNA"/>
</dbReference>
<evidence type="ECO:0000256" key="4">
    <source>
        <dbReference type="ARBA" id="ARBA00022825"/>
    </source>
</evidence>
<dbReference type="PROSITE" id="PS00134">
    <property type="entry name" value="TRYPSIN_HIS"/>
    <property type="match status" value="1"/>
</dbReference>
<keyword evidence="10" id="KW-1185">Reference proteome</keyword>
<dbReference type="InterPro" id="IPR009003">
    <property type="entry name" value="Peptidase_S1_PA"/>
</dbReference>
<keyword evidence="3" id="KW-0378">Hydrolase</keyword>
<dbReference type="GO" id="GO:0004252">
    <property type="term" value="F:serine-type endopeptidase activity"/>
    <property type="evidence" value="ECO:0007669"/>
    <property type="project" value="InterPro"/>
</dbReference>
<dbReference type="InterPro" id="IPR050430">
    <property type="entry name" value="Peptidase_S1"/>
</dbReference>
<dbReference type="GO" id="GO:0006508">
    <property type="term" value="P:proteolysis"/>
    <property type="evidence" value="ECO:0007669"/>
    <property type="project" value="UniProtKB-KW"/>
</dbReference>
<dbReference type="OrthoDB" id="8440449at2759"/>
<evidence type="ECO:0000256" key="1">
    <source>
        <dbReference type="ARBA" id="ARBA00007664"/>
    </source>
</evidence>
<dbReference type="PANTHER" id="PTHR24276">
    <property type="entry name" value="POLYSERASE-RELATED"/>
    <property type="match status" value="1"/>
</dbReference>